<organism evidence="1 2">
    <name type="scientific">Gemmata obscuriglobus</name>
    <dbReference type="NCBI Taxonomy" id="114"/>
    <lineage>
        <taxon>Bacteria</taxon>
        <taxon>Pseudomonadati</taxon>
        <taxon>Planctomycetota</taxon>
        <taxon>Planctomycetia</taxon>
        <taxon>Gemmatales</taxon>
        <taxon>Gemmataceae</taxon>
        <taxon>Gemmata</taxon>
    </lineage>
</organism>
<evidence type="ECO:0000313" key="2">
    <source>
        <dbReference type="Proteomes" id="UP000245802"/>
    </source>
</evidence>
<keyword evidence="2" id="KW-1185">Reference proteome</keyword>
<dbReference type="EMBL" id="CP025958">
    <property type="protein sequence ID" value="AWM39862.1"/>
    <property type="molecule type" value="Genomic_DNA"/>
</dbReference>
<reference evidence="1 2" key="1">
    <citation type="submission" date="2018-01" db="EMBL/GenBank/DDBJ databases">
        <title>G. obscuriglobus.</title>
        <authorList>
            <person name="Franke J."/>
            <person name="Blomberg W."/>
            <person name="Selmecki A."/>
        </authorList>
    </citation>
    <scope>NUCLEOTIDE SEQUENCE [LARGE SCALE GENOMIC DNA]</scope>
    <source>
        <strain evidence="1 2">DSM 5831</strain>
    </source>
</reference>
<dbReference type="AlphaFoldDB" id="A0A2Z3H6A1"/>
<dbReference type="RefSeq" id="WP_010050880.1">
    <property type="nucleotide sequence ID" value="NZ_CP025958.1"/>
</dbReference>
<evidence type="ECO:0000313" key="1">
    <source>
        <dbReference type="EMBL" id="AWM39862.1"/>
    </source>
</evidence>
<sequence>MKLFARHLALLERYRAERQWYVERDGVRVAYLRGGRLVEMFWYEYEVVPLSDDSSARDQILIPAYWDFDYLPATTFWSGVFGHQAVAFWSSYAHGKLVIRGLYHGEPAGGDRVVLSWLIRLGY</sequence>
<accession>A0A2Z3H6A1</accession>
<dbReference type="KEGG" id="gog:C1280_24530"/>
<gene>
    <name evidence="1" type="ORF">C1280_24530</name>
</gene>
<name>A0A2Z3H6A1_9BACT</name>
<dbReference type="Proteomes" id="UP000245802">
    <property type="component" value="Chromosome"/>
</dbReference>
<protein>
    <submittedName>
        <fullName evidence="1">Uncharacterized protein</fullName>
    </submittedName>
</protein>
<proteinExistence type="predicted"/>